<dbReference type="EMBL" id="CP108090">
    <property type="protein sequence ID" value="WUQ12731.1"/>
    <property type="molecule type" value="Genomic_DNA"/>
</dbReference>
<keyword evidence="2" id="KW-0732">Signal</keyword>
<dbReference type="Proteomes" id="UP001432039">
    <property type="component" value="Chromosome"/>
</dbReference>
<feature type="signal peptide" evidence="2">
    <location>
        <begin position="1"/>
        <end position="21"/>
    </location>
</feature>
<evidence type="ECO:0000256" key="2">
    <source>
        <dbReference type="SAM" id="SignalP"/>
    </source>
</evidence>
<name>A0ABZ1TCA3_STRVG</name>
<feature type="region of interest" description="Disordered" evidence="1">
    <location>
        <begin position="188"/>
        <end position="208"/>
    </location>
</feature>
<feature type="chain" id="PRO_5046174201" evidence="2">
    <location>
        <begin position="22"/>
        <end position="258"/>
    </location>
</feature>
<protein>
    <submittedName>
        <fullName evidence="3">DUF4344 domain-containing metallopeptidase</fullName>
    </submittedName>
</protein>
<proteinExistence type="predicted"/>
<feature type="compositionally biased region" description="Basic and acidic residues" evidence="1">
    <location>
        <begin position="198"/>
        <end position="208"/>
    </location>
</feature>
<dbReference type="Pfam" id="PF14247">
    <property type="entry name" value="DUF4344"/>
    <property type="match status" value="1"/>
</dbReference>
<feature type="region of interest" description="Disordered" evidence="1">
    <location>
        <begin position="27"/>
        <end position="47"/>
    </location>
</feature>
<evidence type="ECO:0000313" key="4">
    <source>
        <dbReference type="Proteomes" id="UP001432039"/>
    </source>
</evidence>
<sequence length="258" mass="27987">MTPRRLRTALVSTLCATALLSALPGCEPPPPARGFVPRHEKPDEADRETADLLEGRQLVELVTADLNAYLDVPRRIAVVARSCGGEGSGYDPKTRRIELCYDDLTEDRQRFEEADRHPADGPLSDIVRETLHHEAGHALIDALDLPVRDQGRAEEDAADRFAQLMLLRAPEGDHALLTAARAYDLAAAADPTPDPDDEHAPDPARAESHRCAAYGAAPARHPDLATPARAHCAGTWAATRDTWTADLTPLLRKGATAR</sequence>
<reference evidence="3" key="1">
    <citation type="submission" date="2022-10" db="EMBL/GenBank/DDBJ databases">
        <title>The complete genomes of actinobacterial strains from the NBC collection.</title>
        <authorList>
            <person name="Joergensen T.S."/>
            <person name="Alvarez Arevalo M."/>
            <person name="Sterndorff E.B."/>
            <person name="Faurdal D."/>
            <person name="Vuksanovic O."/>
            <person name="Mourched A.-S."/>
            <person name="Charusanti P."/>
            <person name="Shaw S."/>
            <person name="Blin K."/>
            <person name="Weber T."/>
        </authorList>
    </citation>
    <scope>NUCLEOTIDE SEQUENCE</scope>
    <source>
        <strain evidence="3">NBC_00248</strain>
    </source>
</reference>
<gene>
    <name evidence="3" type="ORF">OG517_15525</name>
</gene>
<dbReference type="InterPro" id="IPR025644">
    <property type="entry name" value="DUF4344"/>
</dbReference>
<accession>A0ABZ1TCA3</accession>
<evidence type="ECO:0000256" key="1">
    <source>
        <dbReference type="SAM" id="MobiDB-lite"/>
    </source>
</evidence>
<keyword evidence="4" id="KW-1185">Reference proteome</keyword>
<evidence type="ECO:0000313" key="3">
    <source>
        <dbReference type="EMBL" id="WUQ12731.1"/>
    </source>
</evidence>
<organism evidence="3 4">
    <name type="scientific">Streptomyces virginiae</name>
    <name type="common">Streptomyces cinnamonensis</name>
    <dbReference type="NCBI Taxonomy" id="1961"/>
    <lineage>
        <taxon>Bacteria</taxon>
        <taxon>Bacillati</taxon>
        <taxon>Actinomycetota</taxon>
        <taxon>Actinomycetes</taxon>
        <taxon>Kitasatosporales</taxon>
        <taxon>Streptomycetaceae</taxon>
        <taxon>Streptomyces</taxon>
    </lineage>
</organism>
<feature type="compositionally biased region" description="Basic and acidic residues" evidence="1">
    <location>
        <begin position="37"/>
        <end position="47"/>
    </location>
</feature>
<dbReference type="RefSeq" id="WP_328961922.1">
    <property type="nucleotide sequence ID" value="NZ_CP108090.1"/>
</dbReference>